<accession>A0A069QCX2</accession>
<dbReference type="EMBL" id="JNGW01000140">
    <property type="protein sequence ID" value="KDR50733.1"/>
    <property type="molecule type" value="Genomic_DNA"/>
</dbReference>
<comment type="caution">
    <text evidence="2">The sequence shown here is derived from an EMBL/GenBank/DDBJ whole genome shotgun (WGS) entry which is preliminary data.</text>
</comment>
<dbReference type="Proteomes" id="UP000027442">
    <property type="component" value="Unassembled WGS sequence"/>
</dbReference>
<evidence type="ECO:0000313" key="2">
    <source>
        <dbReference type="EMBL" id="KDR50733.1"/>
    </source>
</evidence>
<reference evidence="2 3" key="1">
    <citation type="submission" date="2013-08" db="EMBL/GenBank/DDBJ databases">
        <authorList>
            <person name="Weinstock G."/>
            <person name="Sodergren E."/>
            <person name="Wylie T."/>
            <person name="Fulton L."/>
            <person name="Fulton R."/>
            <person name="Fronick C."/>
            <person name="O'Laughlin M."/>
            <person name="Godfrey J."/>
            <person name="Miner T."/>
            <person name="Herter B."/>
            <person name="Appelbaum E."/>
            <person name="Cordes M."/>
            <person name="Lek S."/>
            <person name="Wollam A."/>
            <person name="Pepin K.H."/>
            <person name="Palsikar V.B."/>
            <person name="Mitreva M."/>
            <person name="Wilson R.K."/>
        </authorList>
    </citation>
    <scope>NUCLEOTIDE SEQUENCE [LARGE SCALE GENOMIC DNA]</scope>
    <source>
        <strain evidence="2 3">ATCC 15930</strain>
    </source>
</reference>
<sequence>MAVAQGVILCHVVNVGLHVDFIFSKDWKNKRFVVILHHERELNVTSYRITWLLLQVLNVHKQVCGMLFRQETMDNERRTIPKLSPTKGQKLTHHGIED</sequence>
<name>A0A069QCX2_HOYLO</name>
<organism evidence="2 3">
    <name type="scientific">Hoylesella loescheii DSM 19665 = JCM 12249 = ATCC 15930</name>
    <dbReference type="NCBI Taxonomy" id="1122985"/>
    <lineage>
        <taxon>Bacteria</taxon>
        <taxon>Pseudomonadati</taxon>
        <taxon>Bacteroidota</taxon>
        <taxon>Bacteroidia</taxon>
        <taxon>Bacteroidales</taxon>
        <taxon>Prevotellaceae</taxon>
        <taxon>Hoylesella</taxon>
    </lineage>
</organism>
<keyword evidence="3" id="KW-1185">Reference proteome</keyword>
<gene>
    <name evidence="2" type="ORF">HMPREF1991_03175</name>
</gene>
<dbReference type="AlphaFoldDB" id="A0A069QCX2"/>
<evidence type="ECO:0000256" key="1">
    <source>
        <dbReference type="SAM" id="MobiDB-lite"/>
    </source>
</evidence>
<protein>
    <submittedName>
        <fullName evidence="2">Uncharacterized protein</fullName>
    </submittedName>
</protein>
<proteinExistence type="predicted"/>
<feature type="region of interest" description="Disordered" evidence="1">
    <location>
        <begin position="78"/>
        <end position="98"/>
    </location>
</feature>
<dbReference type="HOGENOM" id="CLU_2331400_0_0_10"/>
<dbReference type="PATRIC" id="fig|1122985.7.peg.3290"/>
<evidence type="ECO:0000313" key="3">
    <source>
        <dbReference type="Proteomes" id="UP000027442"/>
    </source>
</evidence>